<gene>
    <name evidence="2" type="primary">C2</name>
</gene>
<organism evidence="2">
    <name type="scientific">Cotton leaf curl Kokhran virus - Burewala</name>
    <dbReference type="NCBI Taxonomy" id="1762015"/>
    <lineage>
        <taxon>Viruses</taxon>
        <taxon>Monodnaviria</taxon>
        <taxon>Shotokuvirae</taxon>
        <taxon>Cressdnaviricota</taxon>
        <taxon>Repensiviricetes</taxon>
        <taxon>Geplafuvirales</taxon>
        <taxon>Geminiviridae</taxon>
        <taxon>Begomovirus</taxon>
        <taxon>Begomovirus gossypikokranense</taxon>
        <taxon>Cotton leaf curl Kokhran virus</taxon>
    </lineage>
</organism>
<dbReference type="EMBL" id="LN908967">
    <property type="protein sequence ID" value="CUU67646.1"/>
    <property type="molecule type" value="Genomic_DNA"/>
</dbReference>
<feature type="compositionally biased region" description="Polar residues" evidence="1">
    <location>
        <begin position="21"/>
        <end position="30"/>
    </location>
</feature>
<sequence length="62" mass="6892">MTSTRISSNTLKSSWGPKETGSPTQNTESQFKLKAGYRQSSCAILVRTAVIRNSSTRKKTQR</sequence>
<evidence type="ECO:0000256" key="1">
    <source>
        <dbReference type="SAM" id="MobiDB-lite"/>
    </source>
</evidence>
<name>A0A1E1JPI9_9GEMI</name>
<reference evidence="2" key="1">
    <citation type="submission" date="2015-11" db="EMBL/GenBank/DDBJ databases">
        <title>Analysis of non-host resistance; partially unlocking the mechanism of resistance in Gossypium herbacium.</title>
        <authorList>
            <person name="Ullah R."/>
            <person name="Moffett P."/>
            <person name="Akhtar K.P."/>
            <person name="Hassan I."/>
            <person name="Zubair M."/>
            <person name="Saeed M."/>
        </authorList>
    </citation>
    <scope>NUCLEOTIDE SEQUENCE</scope>
</reference>
<evidence type="ECO:0000313" key="2">
    <source>
        <dbReference type="EMBL" id="CUU67646.1"/>
    </source>
</evidence>
<feature type="region of interest" description="Disordered" evidence="1">
    <location>
        <begin position="1"/>
        <end position="31"/>
    </location>
</feature>
<feature type="compositionally biased region" description="Polar residues" evidence="1">
    <location>
        <begin position="1"/>
        <end position="13"/>
    </location>
</feature>
<accession>A0A1E1JPI9</accession>
<proteinExistence type="predicted"/>
<protein>
    <submittedName>
        <fullName evidence="2">Transcriptional activator protein</fullName>
    </submittedName>
</protein>